<keyword evidence="3" id="KW-1185">Reference proteome</keyword>
<organism evidence="2 3">
    <name type="scientific">Sphingomonas populi</name>
    <dbReference type="NCBI Taxonomy" id="2484750"/>
    <lineage>
        <taxon>Bacteria</taxon>
        <taxon>Pseudomonadati</taxon>
        <taxon>Pseudomonadota</taxon>
        <taxon>Alphaproteobacteria</taxon>
        <taxon>Sphingomonadales</taxon>
        <taxon>Sphingomonadaceae</taxon>
        <taxon>Sphingomonas</taxon>
    </lineage>
</organism>
<protein>
    <recommendedName>
        <fullName evidence="1">DUF6894 domain-containing protein</fullName>
    </recommendedName>
</protein>
<reference evidence="2 3" key="1">
    <citation type="submission" date="2019-02" db="EMBL/GenBank/DDBJ databases">
        <authorList>
            <person name="Li Y."/>
        </authorList>
    </citation>
    <scope>NUCLEOTIDE SEQUENCE [LARGE SCALE GENOMIC DNA]</scope>
    <source>
        <strain evidence="2 3">3-7</strain>
    </source>
</reference>
<accession>A0A4Q6Y217</accession>
<name>A0A4Q6Y217_9SPHN</name>
<comment type="caution">
    <text evidence="2">The sequence shown here is derived from an EMBL/GenBank/DDBJ whole genome shotgun (WGS) entry which is preliminary data.</text>
</comment>
<dbReference type="EMBL" id="SGIS01000021">
    <property type="protein sequence ID" value="RZF63784.1"/>
    <property type="molecule type" value="Genomic_DNA"/>
</dbReference>
<dbReference type="RefSeq" id="WP_130158606.1">
    <property type="nucleotide sequence ID" value="NZ_SGIS01000021.1"/>
</dbReference>
<evidence type="ECO:0000313" key="3">
    <source>
        <dbReference type="Proteomes" id="UP000292085"/>
    </source>
</evidence>
<feature type="domain" description="DUF6894" evidence="1">
    <location>
        <begin position="3"/>
        <end position="70"/>
    </location>
</feature>
<dbReference type="OrthoDB" id="7575967at2"/>
<dbReference type="Pfam" id="PF21834">
    <property type="entry name" value="DUF6894"/>
    <property type="match status" value="1"/>
</dbReference>
<dbReference type="AlphaFoldDB" id="A0A4Q6Y217"/>
<dbReference type="Proteomes" id="UP000292085">
    <property type="component" value="Unassembled WGS sequence"/>
</dbReference>
<proteinExistence type="predicted"/>
<evidence type="ECO:0000313" key="2">
    <source>
        <dbReference type="EMBL" id="RZF63784.1"/>
    </source>
</evidence>
<evidence type="ECO:0000259" key="1">
    <source>
        <dbReference type="Pfam" id="PF21834"/>
    </source>
</evidence>
<dbReference type="InterPro" id="IPR054189">
    <property type="entry name" value="DUF6894"/>
</dbReference>
<sequence length="81" mass="9476">MPRYYFDIKDGQDFPDAEGSEWPDLNAARVEAVRYAAEVLKEMPERFWHCEAWLMSVFDQHRQPLFTLKFVAETAPLPKAA</sequence>
<gene>
    <name evidence="2" type="ORF">EWE75_14215</name>
</gene>